<dbReference type="InterPro" id="IPR001810">
    <property type="entry name" value="F-box_dom"/>
</dbReference>
<dbReference type="Proteomes" id="UP000799429">
    <property type="component" value="Unassembled WGS sequence"/>
</dbReference>
<dbReference type="AlphaFoldDB" id="A0A9P4VR02"/>
<reference evidence="2" key="1">
    <citation type="journal article" date="2020" name="Stud. Mycol.">
        <title>101 Dothideomycetes genomes: a test case for predicting lifestyles and emergence of pathogens.</title>
        <authorList>
            <person name="Haridas S."/>
            <person name="Albert R."/>
            <person name="Binder M."/>
            <person name="Bloem J."/>
            <person name="Labutti K."/>
            <person name="Salamov A."/>
            <person name="Andreopoulos B."/>
            <person name="Baker S."/>
            <person name="Barry K."/>
            <person name="Bills G."/>
            <person name="Bluhm B."/>
            <person name="Cannon C."/>
            <person name="Castanera R."/>
            <person name="Culley D."/>
            <person name="Daum C."/>
            <person name="Ezra D."/>
            <person name="Gonzalez J."/>
            <person name="Henrissat B."/>
            <person name="Kuo A."/>
            <person name="Liang C."/>
            <person name="Lipzen A."/>
            <person name="Lutzoni F."/>
            <person name="Magnuson J."/>
            <person name="Mondo S."/>
            <person name="Nolan M."/>
            <person name="Ohm R."/>
            <person name="Pangilinan J."/>
            <person name="Park H.-J."/>
            <person name="Ramirez L."/>
            <person name="Alfaro M."/>
            <person name="Sun H."/>
            <person name="Tritt A."/>
            <person name="Yoshinaga Y."/>
            <person name="Zwiers L.-H."/>
            <person name="Turgeon B."/>
            <person name="Goodwin S."/>
            <person name="Spatafora J."/>
            <person name="Crous P."/>
            <person name="Grigoriev I."/>
        </authorList>
    </citation>
    <scope>NUCLEOTIDE SEQUENCE</scope>
    <source>
        <strain evidence="2">CBS 101060</strain>
    </source>
</reference>
<keyword evidence="3" id="KW-1185">Reference proteome</keyword>
<gene>
    <name evidence="2" type="ORF">M501DRAFT_1032261</name>
</gene>
<feature type="domain" description="F-box" evidence="1">
    <location>
        <begin position="1"/>
        <end position="45"/>
    </location>
</feature>
<name>A0A9P4VR02_9PEZI</name>
<organism evidence="2 3">
    <name type="scientific">Patellaria atrata CBS 101060</name>
    <dbReference type="NCBI Taxonomy" id="1346257"/>
    <lineage>
        <taxon>Eukaryota</taxon>
        <taxon>Fungi</taxon>
        <taxon>Dikarya</taxon>
        <taxon>Ascomycota</taxon>
        <taxon>Pezizomycotina</taxon>
        <taxon>Dothideomycetes</taxon>
        <taxon>Dothideomycetes incertae sedis</taxon>
        <taxon>Patellariales</taxon>
        <taxon>Patellariaceae</taxon>
        <taxon>Patellaria</taxon>
    </lineage>
</organism>
<protein>
    <recommendedName>
        <fullName evidence="1">F-box domain-containing protein</fullName>
    </recommendedName>
</protein>
<evidence type="ECO:0000313" key="3">
    <source>
        <dbReference type="Proteomes" id="UP000799429"/>
    </source>
</evidence>
<dbReference type="OrthoDB" id="5422579at2759"/>
<dbReference type="EMBL" id="MU006097">
    <property type="protein sequence ID" value="KAF2838332.1"/>
    <property type="molecule type" value="Genomic_DNA"/>
</dbReference>
<sequence length="538" mass="63056">MIMDGLPIELIELIINELSVDDWRHLRLVNKTLAGLATRRLFEDFHMGLFDNGVRNLYNIGHHPELRNYVKSFSFYNDLLPKYISRDEWEAHIDLRIPFSKYYCGPSLEPRLGECGPAQDITKHLGYANFRADAREEYEKLLRHELTESELEQGWRQFSKYRSEQEHWFDGDNAMNFIVGLSKLNNLRHAAIKMSSGMIRHSYVPVWSRLAKEIYQEPVNFRRSRRAQVDTGPWSLMRVQNLSILLEAISQRALGSGVQHVEALRFSTVGDTFWMRLWDVEHHSNTPGHTEKVCLWNYSNNLKWSDAFSHLTSLFVVVEYCEGNDVETTAKALTLCLKSASHLQKLRLRWYHEDYVGRYADQPNHDILVYVEDFLWPKLRKLELEAMATDGRRLFAFLSRHSKSLRSLSFVDVELCEGTGTWENIIRRMPLRFTLDDILLEYLWDDTCKELEEGGRFFEGLEGIGYYEEMEEYCLHGGNFPIFNPQQWYSLTVLYNLFLQRLTLCSGWSTGRKQQYSRAIEKSPPIGTSIRSDLRTSK</sequence>
<dbReference type="PROSITE" id="PS50181">
    <property type="entry name" value="FBOX"/>
    <property type="match status" value="1"/>
</dbReference>
<accession>A0A9P4VR02</accession>
<proteinExistence type="predicted"/>
<evidence type="ECO:0000313" key="2">
    <source>
        <dbReference type="EMBL" id="KAF2838332.1"/>
    </source>
</evidence>
<comment type="caution">
    <text evidence="2">The sequence shown here is derived from an EMBL/GenBank/DDBJ whole genome shotgun (WGS) entry which is preliminary data.</text>
</comment>
<evidence type="ECO:0000259" key="1">
    <source>
        <dbReference type="PROSITE" id="PS50181"/>
    </source>
</evidence>